<proteinExistence type="predicted"/>
<name>A0A8H6Z1N5_9AGAR</name>
<feature type="compositionally biased region" description="Acidic residues" evidence="1">
    <location>
        <begin position="243"/>
        <end position="259"/>
    </location>
</feature>
<organism evidence="2 3">
    <name type="scientific">Mycena sanguinolenta</name>
    <dbReference type="NCBI Taxonomy" id="230812"/>
    <lineage>
        <taxon>Eukaryota</taxon>
        <taxon>Fungi</taxon>
        <taxon>Dikarya</taxon>
        <taxon>Basidiomycota</taxon>
        <taxon>Agaricomycotina</taxon>
        <taxon>Agaricomycetes</taxon>
        <taxon>Agaricomycetidae</taxon>
        <taxon>Agaricales</taxon>
        <taxon>Marasmiineae</taxon>
        <taxon>Mycenaceae</taxon>
        <taxon>Mycena</taxon>
    </lineage>
</organism>
<evidence type="ECO:0008006" key="4">
    <source>
        <dbReference type="Google" id="ProtNLM"/>
    </source>
</evidence>
<dbReference type="AlphaFoldDB" id="A0A8H6Z1N5"/>
<dbReference type="InterPro" id="IPR011333">
    <property type="entry name" value="SKP1/BTB/POZ_sf"/>
</dbReference>
<reference evidence="2" key="1">
    <citation type="submission" date="2020-05" db="EMBL/GenBank/DDBJ databases">
        <title>Mycena genomes resolve the evolution of fungal bioluminescence.</title>
        <authorList>
            <person name="Tsai I.J."/>
        </authorList>
    </citation>
    <scope>NUCLEOTIDE SEQUENCE</scope>
    <source>
        <strain evidence="2">160909Yilan</strain>
    </source>
</reference>
<feature type="region of interest" description="Disordered" evidence="1">
    <location>
        <begin position="239"/>
        <end position="276"/>
    </location>
</feature>
<dbReference type="Gene3D" id="3.30.710.10">
    <property type="entry name" value="Potassium Channel Kv1.1, Chain A"/>
    <property type="match status" value="1"/>
</dbReference>
<dbReference type="EMBL" id="JACAZH010000005">
    <property type="protein sequence ID" value="KAF7367700.1"/>
    <property type="molecule type" value="Genomic_DNA"/>
</dbReference>
<evidence type="ECO:0000313" key="2">
    <source>
        <dbReference type="EMBL" id="KAF7367700.1"/>
    </source>
</evidence>
<protein>
    <recommendedName>
        <fullName evidence="4">BTB domain-containing protein</fullName>
    </recommendedName>
</protein>
<keyword evidence="3" id="KW-1185">Reference proteome</keyword>
<gene>
    <name evidence="2" type="ORF">MSAN_00833800</name>
</gene>
<dbReference type="OrthoDB" id="6359816at2759"/>
<accession>A0A8H6Z1N5</accession>
<sequence length="430" mass="47514">MEKVTEKWSPTSVTSIFTLCLQPSTGTGQRPTSTGGGVQFSAVCGFRWRFPFRVDLQSAPASVVDDAGNTIESFQLQLFFDPHLIRSAAYGQISLAVQLKNLISAQAPAPVQLSLPQNSSYHSSHTQLGSYVYASTASTPIISITLEFSPTLGLTVPHPLESRMEQALEETLTGRELVDVKFYAFSRKGADCVLHPLPLFAKSSLLQGFSDDLDAFLTEHGFSESAVVDLDLHEPEERSFDEYGYDSDSDLDSEAEEEPETKRPGPAKSASDDDVSSRLGARMGRVIVLKDTAFRTWKALLCYLYTRRVKFAPLKSERGPKELVTTGPMCSPKSMYRLADKLGLEELRALALASITSRLSEENILEEVFSFFTSMYPVIQELEVGVLTSNFSDKATEGLKEMTSKICRGEKPYCAETLLSIMRKMAQTKK</sequence>
<evidence type="ECO:0000256" key="1">
    <source>
        <dbReference type="SAM" id="MobiDB-lite"/>
    </source>
</evidence>
<comment type="caution">
    <text evidence="2">The sequence shown here is derived from an EMBL/GenBank/DDBJ whole genome shotgun (WGS) entry which is preliminary data.</text>
</comment>
<evidence type="ECO:0000313" key="3">
    <source>
        <dbReference type="Proteomes" id="UP000623467"/>
    </source>
</evidence>
<dbReference type="Proteomes" id="UP000623467">
    <property type="component" value="Unassembled WGS sequence"/>
</dbReference>